<keyword evidence="1" id="KW-0472">Membrane</keyword>
<dbReference type="EMBL" id="MHCO01000036">
    <property type="protein sequence ID" value="OGY23097.1"/>
    <property type="molecule type" value="Genomic_DNA"/>
</dbReference>
<sequence>MFCNKAVKNKVGLPSVASSRGGQALIELILATALAAVFLAALATGVIAAREGFARSGKSLEATLILQKEVEGVRSIKETAWNSIANPGTYHVEQSGNGWTAAASPITENGFTRSFTVENVCRSSPTSPPVNCPSGTVDPSTKKIAATVSWSFLGTKSISSVFYISRYFGNQTWLQTTKADFDAGTFDNTRSTNQGGGMVELRVGGGQDFVDDYTNSGDYTFDSNKIEVTGGFAQLKAQGSTISGQTINPGFDTGVSGWTFAPWGNNISQTGNYRSGGGNPGGYAEINMPAAKNKNSGGYWYQPFTTTVANPTTTLRLDWRVTAYQATPKSFHLYAFVDTASGAPNVGQNVWDSGNITGVTSWASVVNIDVSSRVTTARTYYLKVAVFVEYPGSNRGPYTIGFDNVLLTWSKTVGGGYPTDKPTIYRNTSFTAPSITAWNSFTETAQKNGGSIMYQLSDDGGATWRFFNGIAWVVATGPTDYNDAGTVNNRISSFPTTNRKIGVRAFLISDGTQFVRLDRIVIGYTGSETGTYTSSTFIAGGIVSFNRIVWTETQTPNTTIRFQTAINFDNTTWDFVGPDGTAATYFTGGSGIINLTSVSGQYLRFRIYFTSTGVDVPSVADVTVNYSP</sequence>
<dbReference type="Proteomes" id="UP000178493">
    <property type="component" value="Unassembled WGS sequence"/>
</dbReference>
<reference evidence="2 3" key="1">
    <citation type="journal article" date="2016" name="Nat. Commun.">
        <title>Thousands of microbial genomes shed light on interconnected biogeochemical processes in an aquifer system.</title>
        <authorList>
            <person name="Anantharaman K."/>
            <person name="Brown C.T."/>
            <person name="Hug L.A."/>
            <person name="Sharon I."/>
            <person name="Castelle C.J."/>
            <person name="Probst A.J."/>
            <person name="Thomas B.C."/>
            <person name="Singh A."/>
            <person name="Wilkins M.J."/>
            <person name="Karaoz U."/>
            <person name="Brodie E.L."/>
            <person name="Williams K.H."/>
            <person name="Hubbard S.S."/>
            <person name="Banfield J.F."/>
        </authorList>
    </citation>
    <scope>NUCLEOTIDE SEQUENCE [LARGE SCALE GENOMIC DNA]</scope>
</reference>
<comment type="caution">
    <text evidence="2">The sequence shown here is derived from an EMBL/GenBank/DDBJ whole genome shotgun (WGS) entry which is preliminary data.</text>
</comment>
<organism evidence="2 3">
    <name type="scientific">Candidatus Woykebacteria bacterium GWB1_45_5</name>
    <dbReference type="NCBI Taxonomy" id="1802592"/>
    <lineage>
        <taxon>Bacteria</taxon>
        <taxon>Candidatus Woykeibacteriota</taxon>
    </lineage>
</organism>
<accession>A0A1G1W6X3</accession>
<evidence type="ECO:0000256" key="1">
    <source>
        <dbReference type="SAM" id="Phobius"/>
    </source>
</evidence>
<feature type="transmembrane region" description="Helical" evidence="1">
    <location>
        <begin position="28"/>
        <end position="49"/>
    </location>
</feature>
<keyword evidence="1" id="KW-1133">Transmembrane helix</keyword>
<gene>
    <name evidence="2" type="ORF">A2126_01580</name>
</gene>
<keyword evidence="1" id="KW-0812">Transmembrane</keyword>
<protein>
    <submittedName>
        <fullName evidence="2">Uncharacterized protein</fullName>
    </submittedName>
</protein>
<proteinExistence type="predicted"/>
<evidence type="ECO:0000313" key="3">
    <source>
        <dbReference type="Proteomes" id="UP000178493"/>
    </source>
</evidence>
<dbReference type="AlphaFoldDB" id="A0A1G1W6X3"/>
<evidence type="ECO:0000313" key="2">
    <source>
        <dbReference type="EMBL" id="OGY23097.1"/>
    </source>
</evidence>
<name>A0A1G1W6X3_9BACT</name>